<dbReference type="EMBL" id="KV700130">
    <property type="protein sequence ID" value="OCF32144.1"/>
    <property type="molecule type" value="Genomic_DNA"/>
</dbReference>
<dbReference type="InterPro" id="IPR051783">
    <property type="entry name" value="NAD(P)-dependent_oxidoreduct"/>
</dbReference>
<evidence type="ECO:0008006" key="3">
    <source>
        <dbReference type="Google" id="ProtNLM"/>
    </source>
</evidence>
<accession>A0A1B9GM32</accession>
<keyword evidence="2" id="KW-1185">Reference proteome</keyword>
<reference evidence="2" key="2">
    <citation type="submission" date="2013-12" db="EMBL/GenBank/DDBJ databases">
        <title>Evolution of pathogenesis and genome organization in the Tremellales.</title>
        <authorList>
            <person name="Cuomo C."/>
            <person name="Litvintseva A."/>
            <person name="Heitman J."/>
            <person name="Chen Y."/>
            <person name="Sun S."/>
            <person name="Springer D."/>
            <person name="Dromer F."/>
            <person name="Young S."/>
            <person name="Zeng Q."/>
            <person name="Chapman S."/>
            <person name="Gujja S."/>
            <person name="Saif S."/>
            <person name="Birren B."/>
        </authorList>
    </citation>
    <scope>NUCLEOTIDE SEQUENCE [LARGE SCALE GENOMIC DNA]</scope>
    <source>
        <strain evidence="2">BCC8398</strain>
    </source>
</reference>
<gene>
    <name evidence="1" type="ORF">I316_06300</name>
</gene>
<dbReference type="GO" id="GO:0005737">
    <property type="term" value="C:cytoplasm"/>
    <property type="evidence" value="ECO:0007669"/>
    <property type="project" value="TreeGrafter"/>
</dbReference>
<dbReference type="SUPFAM" id="SSF51735">
    <property type="entry name" value="NAD(P)-binding Rossmann-fold domains"/>
    <property type="match status" value="1"/>
</dbReference>
<dbReference type="PANTHER" id="PTHR48079">
    <property type="entry name" value="PROTEIN YEEZ"/>
    <property type="match status" value="1"/>
</dbReference>
<dbReference type="Proteomes" id="UP000092666">
    <property type="component" value="Unassembled WGS sequence"/>
</dbReference>
<dbReference type="InterPro" id="IPR036291">
    <property type="entry name" value="NAD(P)-bd_dom_sf"/>
</dbReference>
<proteinExistence type="predicted"/>
<evidence type="ECO:0000313" key="2">
    <source>
        <dbReference type="Proteomes" id="UP000092666"/>
    </source>
</evidence>
<protein>
    <recommendedName>
        <fullName evidence="3">NAD(P)-binding domain-containing protein</fullName>
    </recommendedName>
</protein>
<sequence>MARSVLVFGASGLMMGHLLPHLQKQHGSQFEWTAYVRPGSRGIPFLKDNNVKIIEGDWADASLISSIVNSYDIVWDAGDSHDPLLPSIIVPALVNGPRKNTFIRFSGTGNWITPTGGNSDDSVRLYDDKKHEDIRSIHKDMFNGAGDLLALEALDKGVDVWVLCTGGIYGQRPKGVPSAGVFVRLYTNNALQLGYTPYIGDGGAHMQLLHVDGLITAFDLFWEQMISFIETKAKATGTLPTDVSERYLFAPGYSVDWKKLASTWSRVFKGNFGRVIPVRQVSAEKAGFVSPLIEAEMKAVPSRLQELGWTLKGPSIEEELPRILMDGTELPLA</sequence>
<evidence type="ECO:0000313" key="1">
    <source>
        <dbReference type="EMBL" id="OCF32144.1"/>
    </source>
</evidence>
<dbReference type="Gene3D" id="3.40.50.720">
    <property type="entry name" value="NAD(P)-binding Rossmann-like Domain"/>
    <property type="match status" value="2"/>
</dbReference>
<dbReference type="OrthoDB" id="2130169at2759"/>
<dbReference type="AlphaFoldDB" id="A0A1B9GM32"/>
<dbReference type="GO" id="GO:0004029">
    <property type="term" value="F:aldehyde dehydrogenase (NAD+) activity"/>
    <property type="evidence" value="ECO:0007669"/>
    <property type="project" value="TreeGrafter"/>
</dbReference>
<organism evidence="1 2">
    <name type="scientific">Kwoniella heveanensis BCC8398</name>
    <dbReference type="NCBI Taxonomy" id="1296120"/>
    <lineage>
        <taxon>Eukaryota</taxon>
        <taxon>Fungi</taxon>
        <taxon>Dikarya</taxon>
        <taxon>Basidiomycota</taxon>
        <taxon>Agaricomycotina</taxon>
        <taxon>Tremellomycetes</taxon>
        <taxon>Tremellales</taxon>
        <taxon>Cryptococcaceae</taxon>
        <taxon>Kwoniella</taxon>
    </lineage>
</organism>
<dbReference type="STRING" id="1296120.A0A1B9GM32"/>
<name>A0A1B9GM32_9TREE</name>
<reference evidence="1 2" key="1">
    <citation type="submission" date="2013-07" db="EMBL/GenBank/DDBJ databases">
        <title>The Genome Sequence of Cryptococcus heveanensis BCC8398.</title>
        <authorList>
            <consortium name="The Broad Institute Genome Sequencing Platform"/>
            <person name="Cuomo C."/>
            <person name="Litvintseva A."/>
            <person name="Chen Y."/>
            <person name="Heitman J."/>
            <person name="Sun S."/>
            <person name="Springer D."/>
            <person name="Dromer F."/>
            <person name="Young S.K."/>
            <person name="Zeng Q."/>
            <person name="Gargeya S."/>
            <person name="Fitzgerald M."/>
            <person name="Abouelleil A."/>
            <person name="Alvarado L."/>
            <person name="Berlin A.M."/>
            <person name="Chapman S.B."/>
            <person name="Dewar J."/>
            <person name="Goldberg J."/>
            <person name="Griggs A."/>
            <person name="Gujja S."/>
            <person name="Hansen M."/>
            <person name="Howarth C."/>
            <person name="Imamovic A."/>
            <person name="Larimer J."/>
            <person name="McCowan C."/>
            <person name="Murphy C."/>
            <person name="Pearson M."/>
            <person name="Priest M."/>
            <person name="Roberts A."/>
            <person name="Saif S."/>
            <person name="Shea T."/>
            <person name="Sykes S."/>
            <person name="Wortman J."/>
            <person name="Nusbaum C."/>
            <person name="Birren B."/>
        </authorList>
    </citation>
    <scope>NUCLEOTIDE SEQUENCE [LARGE SCALE GENOMIC DNA]</scope>
    <source>
        <strain evidence="1 2">BCC8398</strain>
    </source>
</reference>
<dbReference type="PANTHER" id="PTHR48079:SF6">
    <property type="entry name" value="NAD(P)-BINDING DOMAIN-CONTAINING PROTEIN-RELATED"/>
    <property type="match status" value="1"/>
</dbReference>